<dbReference type="Proteomes" id="UP000594873">
    <property type="component" value="Chromosome"/>
</dbReference>
<accession>A0A7T2GJH0</accession>
<evidence type="ECO:0000256" key="10">
    <source>
        <dbReference type="ARBA" id="ARBA00022670"/>
    </source>
</evidence>
<evidence type="ECO:0000256" key="2">
    <source>
        <dbReference type="ARBA" id="ARBA00004752"/>
    </source>
</evidence>
<comment type="catalytic activity">
    <reaction evidence="23">
        <text>Preferential cleavage: (Ac)2-L-Lys-D-Ala-|-D-Ala. Also transpeptidation of peptidyl-alanyl moieties that are N-acyl substituents of D-alanine.</text>
        <dbReference type="EC" id="3.4.16.4"/>
    </reaction>
</comment>
<dbReference type="PANTHER" id="PTHR32282:SF27">
    <property type="entry name" value="PENICILLIN-BINDING PROTEIN 1A"/>
    <property type="match status" value="1"/>
</dbReference>
<dbReference type="GO" id="GO:0071555">
    <property type="term" value="P:cell wall organization"/>
    <property type="evidence" value="ECO:0007669"/>
    <property type="project" value="UniProtKB-KW"/>
</dbReference>
<dbReference type="InterPro" id="IPR023346">
    <property type="entry name" value="Lysozyme-like_dom_sf"/>
</dbReference>
<dbReference type="GO" id="GO:0008360">
    <property type="term" value="P:regulation of cell shape"/>
    <property type="evidence" value="ECO:0007669"/>
    <property type="project" value="UniProtKB-KW"/>
</dbReference>
<evidence type="ECO:0000256" key="24">
    <source>
        <dbReference type="ARBA" id="ARBA00044770"/>
    </source>
</evidence>
<sequence length="844" mass="91883">MTAESAPAPRFDVRPALARVGERLRAVWGTRWGKIGAALIALPILGYIILWLIFAATLPSAESLLTYQPDLPSNVRDVDGNPVQTFARERRVELAYDEYPEQLIQAFISAEDKTFFSHGGIDYPGTIGAVFDYISKAGSGERARGGSTITQQVAKNLLLGDEYSVARKIKEAFLARRIENVLTKQQILELYLNQIFLGRNAYGVQSAARAYFDKDVDQLTLPEVAYLAVLPKAPSNYDPQRHTERALDRRNYVLREMESNGYITAAQRAEASAAPLGTVRGPRTTIRNIGGYFMEEVRRTLIDRYGEKKEKGPNGVYSGGLWVRTSVNVKMQESAATALRDALVRYDRGRGWRDPGLSIDMASDWRSQLAAAEYGVGYDDWRKAVVLEKAGGSATIGFEDGSTGTLPASGAAVPKRGTGGSAFNYLKPGMIIAVKDEGGAYALRSVPEVSGGMVVEEVGSGRILAMQGGFDVRGSSFNRATQAQRQPGSTFKPIVYSAALDNGMTPATLIADAPFCASQGAGMPQKCFRNFSGGYAGQQTMRWGLEQSRNLMTVRAASQTGMDKVVRLSKTLGVGEYDPYLSISLGAGDTTVTKMTNAFAILANQGRALTPTLIDYVQDRNGKVIYRTDTRPCAGCNAPDWDGRPMPRPPLRTKQLMDPMTAYQMVHILEGVVQRGTAQTLRELGRPMFGKTGTTTGPTNVWFIGGTPQVVAGVYMGFDQPRPMGGYAQGGTLAAPIFKQFAKAALMDLPVVPFRAPQGIRMVRIDRRSGQKVYGAWPTDEPKAAVIWEAFKPESEPRRVVRRDTLPPPKMASAASRPARAKAAAPPPQTQSSSDFLQREGGIY</sequence>
<evidence type="ECO:0000256" key="15">
    <source>
        <dbReference type="ARBA" id="ARBA00022960"/>
    </source>
</evidence>
<dbReference type="FunFam" id="1.10.3810.10:FF:000003">
    <property type="entry name" value="Penicillin-binding protein 1a"/>
    <property type="match status" value="1"/>
</dbReference>
<comment type="pathway">
    <text evidence="26">Glycan biosynthesis.</text>
</comment>
<evidence type="ECO:0000256" key="5">
    <source>
        <dbReference type="ARBA" id="ARBA00012448"/>
    </source>
</evidence>
<dbReference type="InterPro" id="IPR001264">
    <property type="entry name" value="Glyco_trans_51"/>
</dbReference>
<keyword evidence="14" id="KW-0378">Hydrolase</keyword>
<keyword evidence="22" id="KW-0961">Cell wall biogenesis/degradation</keyword>
<dbReference type="GO" id="GO:0008955">
    <property type="term" value="F:peptidoglycan glycosyltransferase activity"/>
    <property type="evidence" value="ECO:0007669"/>
    <property type="project" value="UniProtKB-EC"/>
</dbReference>
<evidence type="ECO:0000259" key="29">
    <source>
        <dbReference type="Pfam" id="PF00905"/>
    </source>
</evidence>
<dbReference type="GO" id="GO:0009252">
    <property type="term" value="P:peptidoglycan biosynthetic process"/>
    <property type="evidence" value="ECO:0007669"/>
    <property type="project" value="UniProtKB-UniPathway"/>
</dbReference>
<dbReference type="InterPro" id="IPR012338">
    <property type="entry name" value="Beta-lactam/transpept-like"/>
</dbReference>
<gene>
    <name evidence="32" type="ORF">IC614_12045</name>
</gene>
<feature type="compositionally biased region" description="Basic and acidic residues" evidence="27">
    <location>
        <begin position="795"/>
        <end position="805"/>
    </location>
</feature>
<feature type="transmembrane region" description="Helical" evidence="28">
    <location>
        <begin position="35"/>
        <end position="54"/>
    </location>
</feature>
<reference evidence="32 33" key="1">
    <citation type="submission" date="2020-11" db="EMBL/GenBank/DDBJ databases">
        <title>Genome seq and assembly of Sphingosinicella sp.</title>
        <authorList>
            <person name="Chhetri G."/>
        </authorList>
    </citation>
    <scope>NUCLEOTIDE SEQUENCE [LARGE SCALE GENOMIC DNA]</scope>
    <source>
        <strain evidence="32 33">UDD2</strain>
    </source>
</reference>
<dbReference type="NCBIfam" id="TIGR02074">
    <property type="entry name" value="PBP_1a_fam"/>
    <property type="match status" value="1"/>
</dbReference>
<keyword evidence="7" id="KW-1003">Cell membrane</keyword>
<evidence type="ECO:0000256" key="14">
    <source>
        <dbReference type="ARBA" id="ARBA00022801"/>
    </source>
</evidence>
<feature type="domain" description="Glycosyl transferase family 51" evidence="30">
    <location>
        <begin position="80"/>
        <end position="257"/>
    </location>
</feature>
<evidence type="ECO:0000256" key="3">
    <source>
        <dbReference type="ARBA" id="ARBA00007090"/>
    </source>
</evidence>
<keyword evidence="10" id="KW-0645">Protease</keyword>
<keyword evidence="15" id="KW-0133">Cell shape</keyword>
<dbReference type="GO" id="GO:0046677">
    <property type="term" value="P:response to antibiotic"/>
    <property type="evidence" value="ECO:0007669"/>
    <property type="project" value="UniProtKB-KW"/>
</dbReference>
<evidence type="ECO:0000259" key="31">
    <source>
        <dbReference type="Pfam" id="PF17092"/>
    </source>
</evidence>
<keyword evidence="21" id="KW-0511">Multifunctional enzyme</keyword>
<dbReference type="GO" id="GO:0006508">
    <property type="term" value="P:proteolysis"/>
    <property type="evidence" value="ECO:0007669"/>
    <property type="project" value="UniProtKB-KW"/>
</dbReference>
<evidence type="ECO:0000259" key="30">
    <source>
        <dbReference type="Pfam" id="PF00912"/>
    </source>
</evidence>
<evidence type="ECO:0000256" key="9">
    <source>
        <dbReference type="ARBA" id="ARBA00022645"/>
    </source>
</evidence>
<evidence type="ECO:0000256" key="1">
    <source>
        <dbReference type="ARBA" id="ARBA00004249"/>
    </source>
</evidence>
<evidence type="ECO:0000256" key="28">
    <source>
        <dbReference type="SAM" id="Phobius"/>
    </source>
</evidence>
<dbReference type="Pfam" id="PF00912">
    <property type="entry name" value="Transgly"/>
    <property type="match status" value="1"/>
</dbReference>
<evidence type="ECO:0000313" key="33">
    <source>
        <dbReference type="Proteomes" id="UP000594873"/>
    </source>
</evidence>
<keyword evidence="8" id="KW-0997">Cell inner membrane</keyword>
<dbReference type="EC" id="3.4.16.4" evidence="5"/>
<dbReference type="SUPFAM" id="SSF53955">
    <property type="entry name" value="Lysozyme-like"/>
    <property type="match status" value="1"/>
</dbReference>
<keyword evidence="11" id="KW-0328">Glycosyltransferase</keyword>
<dbReference type="InterPro" id="IPR001460">
    <property type="entry name" value="PCN-bd_Tpept"/>
</dbReference>
<evidence type="ECO:0000256" key="23">
    <source>
        <dbReference type="ARBA" id="ARBA00034000"/>
    </source>
</evidence>
<evidence type="ECO:0000256" key="19">
    <source>
        <dbReference type="ARBA" id="ARBA00023136"/>
    </source>
</evidence>
<evidence type="ECO:0000256" key="17">
    <source>
        <dbReference type="ARBA" id="ARBA00022984"/>
    </source>
</evidence>
<keyword evidence="33" id="KW-1185">Reference proteome</keyword>
<comment type="catalytic activity">
    <reaction evidence="25">
        <text>[GlcNAc-(1-&gt;4)-Mur2Ac(oyl-L-Ala-gamma-D-Glu-L-Lys-D-Ala-D-Ala)](n)-di-trans,octa-cis-undecaprenyl diphosphate + beta-D-GlcNAc-(1-&gt;4)-Mur2Ac(oyl-L-Ala-gamma-D-Glu-L-Lys-D-Ala-D-Ala)-di-trans,octa-cis-undecaprenyl diphosphate = [GlcNAc-(1-&gt;4)-Mur2Ac(oyl-L-Ala-gamma-D-Glu-L-Lys-D-Ala-D-Ala)](n+1)-di-trans,octa-cis-undecaprenyl diphosphate + di-trans,octa-cis-undecaprenyl diphosphate + H(+)</text>
        <dbReference type="Rhea" id="RHEA:23708"/>
        <dbReference type="Rhea" id="RHEA-COMP:9602"/>
        <dbReference type="Rhea" id="RHEA-COMP:9603"/>
        <dbReference type="ChEBI" id="CHEBI:15378"/>
        <dbReference type="ChEBI" id="CHEBI:58405"/>
        <dbReference type="ChEBI" id="CHEBI:60033"/>
        <dbReference type="ChEBI" id="CHEBI:78435"/>
        <dbReference type="EC" id="2.4.99.28"/>
    </reaction>
</comment>
<dbReference type="GO" id="GO:0005886">
    <property type="term" value="C:plasma membrane"/>
    <property type="evidence" value="ECO:0007669"/>
    <property type="project" value="UniProtKB-SubCell"/>
</dbReference>
<evidence type="ECO:0000256" key="25">
    <source>
        <dbReference type="ARBA" id="ARBA00049902"/>
    </source>
</evidence>
<dbReference type="RefSeq" id="WP_200971693.1">
    <property type="nucleotide sequence ID" value="NZ_CP065592.1"/>
</dbReference>
<dbReference type="Pfam" id="PF17092">
    <property type="entry name" value="PCB_OB"/>
    <property type="match status" value="1"/>
</dbReference>
<dbReference type="SUPFAM" id="SSF56601">
    <property type="entry name" value="beta-lactamase/transpeptidase-like"/>
    <property type="match status" value="1"/>
</dbReference>
<dbReference type="AlphaFoldDB" id="A0A7T2GJH0"/>
<dbReference type="Gene3D" id="1.10.3810.10">
    <property type="entry name" value="Biosynthetic peptidoglycan transglycosylase-like"/>
    <property type="match status" value="1"/>
</dbReference>
<keyword evidence="16" id="KW-0735">Signal-anchor</keyword>
<evidence type="ECO:0000256" key="20">
    <source>
        <dbReference type="ARBA" id="ARBA00023251"/>
    </source>
</evidence>
<evidence type="ECO:0000256" key="26">
    <source>
        <dbReference type="ARBA" id="ARBA00060592"/>
    </source>
</evidence>
<evidence type="ECO:0000256" key="21">
    <source>
        <dbReference type="ARBA" id="ARBA00023268"/>
    </source>
</evidence>
<evidence type="ECO:0000256" key="22">
    <source>
        <dbReference type="ARBA" id="ARBA00023316"/>
    </source>
</evidence>
<keyword evidence="12" id="KW-0808">Transferase</keyword>
<evidence type="ECO:0000256" key="12">
    <source>
        <dbReference type="ARBA" id="ARBA00022679"/>
    </source>
</evidence>
<dbReference type="GO" id="GO:0030288">
    <property type="term" value="C:outer membrane-bounded periplasmic space"/>
    <property type="evidence" value="ECO:0007669"/>
    <property type="project" value="TreeGrafter"/>
</dbReference>
<feature type="region of interest" description="Disordered" evidence="27">
    <location>
        <begin position="795"/>
        <end position="844"/>
    </location>
</feature>
<evidence type="ECO:0000256" key="27">
    <source>
        <dbReference type="SAM" id="MobiDB-lite"/>
    </source>
</evidence>
<dbReference type="InterPro" id="IPR031376">
    <property type="entry name" value="PCB_OB"/>
</dbReference>
<evidence type="ECO:0000256" key="11">
    <source>
        <dbReference type="ARBA" id="ARBA00022676"/>
    </source>
</evidence>
<keyword evidence="13 28" id="KW-0812">Transmembrane</keyword>
<name>A0A7T2GJH0_9SPHN</name>
<evidence type="ECO:0000256" key="13">
    <source>
        <dbReference type="ARBA" id="ARBA00022692"/>
    </source>
</evidence>
<dbReference type="KEGG" id="sflv:IC614_12045"/>
<comment type="similarity">
    <text evidence="3">In the C-terminal section; belongs to the transpeptidase family.</text>
</comment>
<dbReference type="GO" id="GO:0008658">
    <property type="term" value="F:penicillin binding"/>
    <property type="evidence" value="ECO:0007669"/>
    <property type="project" value="InterPro"/>
</dbReference>
<evidence type="ECO:0000256" key="16">
    <source>
        <dbReference type="ARBA" id="ARBA00022968"/>
    </source>
</evidence>
<keyword evidence="18 28" id="KW-1133">Transmembrane helix</keyword>
<feature type="domain" description="Penicillin-binding protein transpeptidase" evidence="29">
    <location>
        <begin position="451"/>
        <end position="741"/>
    </location>
</feature>
<dbReference type="Gene3D" id="3.40.710.10">
    <property type="entry name" value="DD-peptidase/beta-lactamase superfamily"/>
    <property type="match status" value="1"/>
</dbReference>
<feature type="compositionally biased region" description="Low complexity" evidence="27">
    <location>
        <begin position="811"/>
        <end position="824"/>
    </location>
</feature>
<keyword evidence="17" id="KW-0573">Peptidoglycan synthesis</keyword>
<evidence type="ECO:0000256" key="18">
    <source>
        <dbReference type="ARBA" id="ARBA00022989"/>
    </source>
</evidence>
<dbReference type="GO" id="GO:0009002">
    <property type="term" value="F:serine-type D-Ala-D-Ala carboxypeptidase activity"/>
    <property type="evidence" value="ECO:0007669"/>
    <property type="project" value="UniProtKB-EC"/>
</dbReference>
<feature type="domain" description="Penicillin-binding protein OB-like" evidence="31">
    <location>
        <begin position="352"/>
        <end position="449"/>
    </location>
</feature>
<dbReference type="EC" id="2.4.99.28" evidence="24"/>
<evidence type="ECO:0000313" key="32">
    <source>
        <dbReference type="EMBL" id="QPQ55017.1"/>
    </source>
</evidence>
<evidence type="ECO:0000256" key="7">
    <source>
        <dbReference type="ARBA" id="ARBA00022475"/>
    </source>
</evidence>
<evidence type="ECO:0000256" key="8">
    <source>
        <dbReference type="ARBA" id="ARBA00022519"/>
    </source>
</evidence>
<comment type="similarity">
    <text evidence="4">In the N-terminal section; belongs to the glycosyltransferase 51 family.</text>
</comment>
<keyword evidence="19 28" id="KW-0472">Membrane</keyword>
<protein>
    <recommendedName>
        <fullName evidence="6">Penicillin-binding protein 1A</fullName>
        <ecNumber evidence="24">2.4.99.28</ecNumber>
        <ecNumber evidence="5">3.4.16.4</ecNumber>
    </recommendedName>
</protein>
<dbReference type="UniPathway" id="UPA00219"/>
<keyword evidence="9" id="KW-0121">Carboxypeptidase</keyword>
<organism evidence="32 33">
    <name type="scientific">Allosphingosinicella flava</name>
    <dbReference type="NCBI Taxonomy" id="2771430"/>
    <lineage>
        <taxon>Bacteria</taxon>
        <taxon>Pseudomonadati</taxon>
        <taxon>Pseudomonadota</taxon>
        <taxon>Alphaproteobacteria</taxon>
        <taxon>Sphingomonadales</taxon>
        <taxon>Sphingomonadaceae</taxon>
        <taxon>Allosphingosinicella</taxon>
    </lineage>
</organism>
<comment type="pathway">
    <text evidence="2">Cell wall biogenesis; peptidoglycan biosynthesis.</text>
</comment>
<evidence type="ECO:0000256" key="4">
    <source>
        <dbReference type="ARBA" id="ARBA00007739"/>
    </source>
</evidence>
<evidence type="ECO:0000256" key="6">
    <source>
        <dbReference type="ARBA" id="ARBA00018638"/>
    </source>
</evidence>
<keyword evidence="20" id="KW-0046">Antibiotic resistance</keyword>
<dbReference type="PANTHER" id="PTHR32282">
    <property type="entry name" value="BINDING PROTEIN TRANSPEPTIDASE, PUTATIVE-RELATED"/>
    <property type="match status" value="1"/>
</dbReference>
<dbReference type="InterPro" id="IPR036950">
    <property type="entry name" value="PBP_transglycosylase"/>
</dbReference>
<dbReference type="EMBL" id="CP065592">
    <property type="protein sequence ID" value="QPQ55017.1"/>
    <property type="molecule type" value="Genomic_DNA"/>
</dbReference>
<dbReference type="InterPro" id="IPR050396">
    <property type="entry name" value="Glycosyltr_51/Transpeptidase"/>
</dbReference>
<comment type="subcellular location">
    <subcellularLocation>
        <location evidence="1">Cell inner membrane</location>
        <topology evidence="1">Single-pass type II membrane protein</topology>
    </subcellularLocation>
</comment>
<proteinExistence type="inferred from homology"/>
<dbReference type="Pfam" id="PF00905">
    <property type="entry name" value="Transpeptidase"/>
    <property type="match status" value="1"/>
</dbReference>